<dbReference type="Gene3D" id="3.30.450.20">
    <property type="entry name" value="PAS domain"/>
    <property type="match status" value="2"/>
</dbReference>
<dbReference type="InterPro" id="IPR029151">
    <property type="entry name" value="Sensor-like_sf"/>
</dbReference>
<dbReference type="PROSITE" id="PS50885">
    <property type="entry name" value="HAMP"/>
    <property type="match status" value="1"/>
</dbReference>
<organism evidence="13 14">
    <name type="scientific">Sulfurospirillum halorespirans DSM 13726</name>
    <dbReference type="NCBI Taxonomy" id="1193502"/>
    <lineage>
        <taxon>Bacteria</taxon>
        <taxon>Pseudomonadati</taxon>
        <taxon>Campylobacterota</taxon>
        <taxon>Epsilonproteobacteria</taxon>
        <taxon>Campylobacterales</taxon>
        <taxon>Sulfurospirillaceae</taxon>
        <taxon>Sulfurospirillum</taxon>
    </lineage>
</organism>
<dbReference type="InterPro" id="IPR004089">
    <property type="entry name" value="MCPsignal_dom"/>
</dbReference>
<evidence type="ECO:0000259" key="12">
    <source>
        <dbReference type="PROSITE" id="PS50885"/>
    </source>
</evidence>
<evidence type="ECO:0000256" key="2">
    <source>
        <dbReference type="ARBA" id="ARBA00022475"/>
    </source>
</evidence>
<keyword evidence="7 9" id="KW-0807">Transducer</keyword>
<dbReference type="CDD" id="cd06225">
    <property type="entry name" value="HAMP"/>
    <property type="match status" value="1"/>
</dbReference>
<evidence type="ECO:0000256" key="1">
    <source>
        <dbReference type="ARBA" id="ARBA00004651"/>
    </source>
</evidence>
<sequence>MLFSLSIFSLFSYIDTKKNSTIQVENSLQMASKSLSDYIDLWLSTKKSAAESMARSLKDVDLLTPADLTDKLSETTKMLGAFDSYVGLEDGAMTWGSDKKQPKEYDPRQRPWYKQAKESGKLGITDVYIGSTSKVQMITIMAPIYREKSFIGVFGIDITLDTLVKTINDVNFNGGYGMLLDSKNSYIVHPDKEKLGKESTFASQLGKAEDLVEYELGGIHKIFAYHVSKEAGWTPGITFDKEVAYSFLTKQMSELFIAGVVMLALSIALMIFFIKTLLKPLDNLNAVVKELSSSEGDLRQRLEASSKDEFAQVSGNINIFIEKLHEIVKKSKSISNENASISEELSRTAAEVVKNVGSESKIVETTKEEGIALVKSLETSVIKAKNSQEALSQTQHDIVEVKSKVEQLESTMQATAIKEQSLAQRLDNVSHNANEVKDVLGVIRDIADQTNLLALNAAIEAARAGEHGRGFAVVADEVRKLAERTQKGLVEIDATINVVVQSIMDANNDITQNVQEVQALASITADLQKGMNNVANIIHATIDASNYTVNDFIETSTKIKKIVEEIEQINVISKENVGSIDNVSKASEHLHVMTENLNNELGKFKS</sequence>
<keyword evidence="4 10" id="KW-0812">Transmembrane</keyword>
<dbReference type="CDD" id="cd12913">
    <property type="entry name" value="PDC1_MCP_like"/>
    <property type="match status" value="1"/>
</dbReference>
<dbReference type="GO" id="GO:0006935">
    <property type="term" value="P:chemotaxis"/>
    <property type="evidence" value="ECO:0007669"/>
    <property type="project" value="UniProtKB-KW"/>
</dbReference>
<dbReference type="GO" id="GO:0005886">
    <property type="term" value="C:plasma membrane"/>
    <property type="evidence" value="ECO:0007669"/>
    <property type="project" value="UniProtKB-SubCell"/>
</dbReference>
<evidence type="ECO:0000256" key="6">
    <source>
        <dbReference type="ARBA" id="ARBA00023136"/>
    </source>
</evidence>
<accession>A0A1D7TMD5</accession>
<gene>
    <name evidence="13" type="ORF">SHALO_2398</name>
</gene>
<reference evidence="14" key="1">
    <citation type="submission" date="2016-08" db="EMBL/GenBank/DDBJ databases">
        <title>Complete genome sequence of the organohalide-respiring Epsilonproteobacterium Sulfurospirillum halorespirans.</title>
        <authorList>
            <person name="Goris T."/>
            <person name="Zimmermann J."/>
            <person name="Schenz B."/>
            <person name="Lemos M."/>
            <person name="Hackermueller J."/>
            <person name="Diekert G."/>
        </authorList>
    </citation>
    <scope>NUCLEOTIDE SEQUENCE [LARGE SCALE GENOMIC DNA]</scope>
    <source>
        <strain>DSM 13726</strain>
        <strain evidence="14">PCE-M2</strain>
    </source>
</reference>
<evidence type="ECO:0000313" key="13">
    <source>
        <dbReference type="EMBL" id="AOO66158.1"/>
    </source>
</evidence>
<evidence type="ECO:0000256" key="5">
    <source>
        <dbReference type="ARBA" id="ARBA00022989"/>
    </source>
</evidence>
<dbReference type="GO" id="GO:0007165">
    <property type="term" value="P:signal transduction"/>
    <property type="evidence" value="ECO:0007669"/>
    <property type="project" value="UniProtKB-KW"/>
</dbReference>
<evidence type="ECO:0000256" key="7">
    <source>
        <dbReference type="ARBA" id="ARBA00023224"/>
    </source>
</evidence>
<keyword evidence="14" id="KW-1185">Reference proteome</keyword>
<dbReference type="SUPFAM" id="SSF58104">
    <property type="entry name" value="Methyl-accepting chemotaxis protein (MCP) signaling domain"/>
    <property type="match status" value="1"/>
</dbReference>
<keyword evidence="5 10" id="KW-1133">Transmembrane helix</keyword>
<dbReference type="Pfam" id="PF00672">
    <property type="entry name" value="HAMP"/>
    <property type="match status" value="1"/>
</dbReference>
<dbReference type="SUPFAM" id="SSF103190">
    <property type="entry name" value="Sensory domain-like"/>
    <property type="match status" value="1"/>
</dbReference>
<dbReference type="PROSITE" id="PS50111">
    <property type="entry name" value="CHEMOTAXIS_TRANSDUC_2"/>
    <property type="match status" value="1"/>
</dbReference>
<keyword evidence="6 10" id="KW-0472">Membrane</keyword>
<comment type="similarity">
    <text evidence="8">Belongs to the methyl-accepting chemotaxis (MCP) protein family.</text>
</comment>
<dbReference type="Pfam" id="PF00015">
    <property type="entry name" value="MCPsignal"/>
    <property type="match status" value="1"/>
</dbReference>
<dbReference type="InterPro" id="IPR033479">
    <property type="entry name" value="dCache_1"/>
</dbReference>
<dbReference type="PANTHER" id="PTHR32089">
    <property type="entry name" value="METHYL-ACCEPTING CHEMOTAXIS PROTEIN MCPB"/>
    <property type="match status" value="1"/>
</dbReference>
<evidence type="ECO:0000256" key="9">
    <source>
        <dbReference type="PROSITE-ProRule" id="PRU00284"/>
    </source>
</evidence>
<dbReference type="InterPro" id="IPR003660">
    <property type="entry name" value="HAMP_dom"/>
</dbReference>
<dbReference type="SMART" id="SM00304">
    <property type="entry name" value="HAMP"/>
    <property type="match status" value="1"/>
</dbReference>
<feature type="domain" description="Methyl-accepting transducer" evidence="11">
    <location>
        <begin position="334"/>
        <end position="591"/>
    </location>
</feature>
<feature type="domain" description="HAMP" evidence="12">
    <location>
        <begin position="275"/>
        <end position="329"/>
    </location>
</feature>
<dbReference type="PANTHER" id="PTHR32089:SF117">
    <property type="entry name" value="METHYL ACCEPTING SENSORY TRANSDUCER WITH CACHE_1 SMALL MOLECULE BINDING DOMAIN"/>
    <property type="match status" value="1"/>
</dbReference>
<keyword evidence="2" id="KW-1003">Cell membrane</keyword>
<dbReference type="SMART" id="SM00283">
    <property type="entry name" value="MA"/>
    <property type="match status" value="1"/>
</dbReference>
<dbReference type="Proteomes" id="UP000094609">
    <property type="component" value="Chromosome"/>
</dbReference>
<name>A0A1D7TMD5_9BACT</name>
<comment type="subcellular location">
    <subcellularLocation>
        <location evidence="1">Cell membrane</location>
        <topology evidence="1">Multi-pass membrane protein</topology>
    </subcellularLocation>
</comment>
<evidence type="ECO:0000256" key="10">
    <source>
        <dbReference type="SAM" id="Phobius"/>
    </source>
</evidence>
<evidence type="ECO:0000256" key="8">
    <source>
        <dbReference type="ARBA" id="ARBA00029447"/>
    </source>
</evidence>
<dbReference type="STRING" id="1193502.SHALO_2398"/>
<dbReference type="KEGG" id="shal:SHALO_2398"/>
<dbReference type="CDD" id="cd12912">
    <property type="entry name" value="PDC2_MCP_like"/>
    <property type="match status" value="1"/>
</dbReference>
<evidence type="ECO:0000313" key="14">
    <source>
        <dbReference type="Proteomes" id="UP000094609"/>
    </source>
</evidence>
<proteinExistence type="inferred from homology"/>
<evidence type="ECO:0000256" key="3">
    <source>
        <dbReference type="ARBA" id="ARBA00022500"/>
    </source>
</evidence>
<dbReference type="Gene3D" id="1.10.287.950">
    <property type="entry name" value="Methyl-accepting chemotaxis protein"/>
    <property type="match status" value="1"/>
</dbReference>
<dbReference type="Pfam" id="PF02743">
    <property type="entry name" value="dCache_1"/>
    <property type="match status" value="1"/>
</dbReference>
<protein>
    <submittedName>
        <fullName evidence="13">Methyl accepting chemotaxis protein</fullName>
    </submittedName>
</protein>
<dbReference type="EMBL" id="CP017111">
    <property type="protein sequence ID" value="AOO66158.1"/>
    <property type="molecule type" value="Genomic_DNA"/>
</dbReference>
<feature type="transmembrane region" description="Helical" evidence="10">
    <location>
        <begin position="255"/>
        <end position="274"/>
    </location>
</feature>
<dbReference type="PATRIC" id="fig|1193502.14.peg.2430"/>
<evidence type="ECO:0000259" key="11">
    <source>
        <dbReference type="PROSITE" id="PS50111"/>
    </source>
</evidence>
<keyword evidence="3" id="KW-0145">Chemotaxis</keyword>
<dbReference type="AlphaFoldDB" id="A0A1D7TMD5"/>
<evidence type="ECO:0000256" key="4">
    <source>
        <dbReference type="ARBA" id="ARBA00022692"/>
    </source>
</evidence>